<evidence type="ECO:0000256" key="7">
    <source>
        <dbReference type="SAM" id="Coils"/>
    </source>
</evidence>
<dbReference type="EC" id="2.3.2.27" evidence="4"/>
<dbReference type="InterPro" id="IPR001245">
    <property type="entry name" value="Ser-Thr/Tyr_kinase_cat_dom"/>
</dbReference>
<dbReference type="GO" id="GO:0004672">
    <property type="term" value="F:protein kinase activity"/>
    <property type="evidence" value="ECO:0007669"/>
    <property type="project" value="InterPro"/>
</dbReference>
<dbReference type="InterPro" id="IPR051348">
    <property type="entry name" value="U-box_ubiquitin_ligases"/>
</dbReference>
<dbReference type="Gene3D" id="3.30.40.10">
    <property type="entry name" value="Zinc/RING finger domain, C3HC4 (zinc finger)"/>
    <property type="match status" value="1"/>
</dbReference>
<evidence type="ECO:0000313" key="10">
    <source>
        <dbReference type="EMBL" id="CAB4314328.1"/>
    </source>
</evidence>
<dbReference type="UniPathway" id="UPA00143"/>
<dbReference type="PANTHER" id="PTHR45647:SF56">
    <property type="entry name" value="U-BOX DOMAIN-CONTAINING PROTEIN 50-RELATED"/>
    <property type="match status" value="1"/>
</dbReference>
<dbReference type="PROSITE" id="PS50011">
    <property type="entry name" value="PROTEIN_KINASE_DOM"/>
    <property type="match status" value="1"/>
</dbReference>
<dbReference type="GO" id="GO:0061630">
    <property type="term" value="F:ubiquitin protein ligase activity"/>
    <property type="evidence" value="ECO:0007669"/>
    <property type="project" value="UniProtKB-EC"/>
</dbReference>
<dbReference type="AlphaFoldDB" id="A0A6J5XT19"/>
<dbReference type="EMBL" id="CAEKKB010000006">
    <property type="protein sequence ID" value="CAB4314328.1"/>
    <property type="molecule type" value="Genomic_DNA"/>
</dbReference>
<comment type="catalytic activity">
    <reaction evidence="1">
        <text>S-ubiquitinyl-[E2 ubiquitin-conjugating enzyme]-L-cysteine + [acceptor protein]-L-lysine = [E2 ubiquitin-conjugating enzyme]-L-cysteine + N(6)-ubiquitinyl-[acceptor protein]-L-lysine.</text>
        <dbReference type="EC" id="2.3.2.27"/>
    </reaction>
</comment>
<evidence type="ECO:0000256" key="3">
    <source>
        <dbReference type="ARBA" id="ARBA00004906"/>
    </source>
</evidence>
<dbReference type="Gene3D" id="1.10.510.10">
    <property type="entry name" value="Transferase(Phosphotransferase) domain 1"/>
    <property type="match status" value="1"/>
</dbReference>
<keyword evidence="6" id="KW-0833">Ubl conjugation pathway</keyword>
<comment type="pathway">
    <text evidence="3">Protein modification; protein ubiquitination.</text>
</comment>
<evidence type="ECO:0000256" key="1">
    <source>
        <dbReference type="ARBA" id="ARBA00000900"/>
    </source>
</evidence>
<dbReference type="SMART" id="SM00504">
    <property type="entry name" value="Ubox"/>
    <property type="match status" value="1"/>
</dbReference>
<evidence type="ECO:0000256" key="5">
    <source>
        <dbReference type="ARBA" id="ARBA00022679"/>
    </source>
</evidence>
<dbReference type="PROSITE" id="PS51698">
    <property type="entry name" value="U_BOX"/>
    <property type="match status" value="1"/>
</dbReference>
<reference evidence="11" key="1">
    <citation type="journal article" date="2020" name="Genome Biol.">
        <title>Gamete binning: chromosome-level and haplotype-resolved genome assembly enabled by high-throughput single-cell sequencing of gamete genomes.</title>
        <authorList>
            <person name="Campoy J.A."/>
            <person name="Sun H."/>
            <person name="Goel M."/>
            <person name="Jiao W.-B."/>
            <person name="Folz-Donahue K."/>
            <person name="Wang N."/>
            <person name="Rubio M."/>
            <person name="Liu C."/>
            <person name="Kukat C."/>
            <person name="Ruiz D."/>
            <person name="Huettel B."/>
            <person name="Schneeberger K."/>
        </authorList>
    </citation>
    <scope>NUCLEOTIDE SEQUENCE [LARGE SCALE GENOMIC DNA]</scope>
    <source>
        <strain evidence="11">cv. Rojo Pasion</strain>
    </source>
</reference>
<dbReference type="GO" id="GO:0016567">
    <property type="term" value="P:protein ubiquitination"/>
    <property type="evidence" value="ECO:0007669"/>
    <property type="project" value="UniProtKB-UniPathway"/>
</dbReference>
<dbReference type="InterPro" id="IPR013083">
    <property type="entry name" value="Znf_RING/FYVE/PHD"/>
</dbReference>
<feature type="coiled-coil region" evidence="7">
    <location>
        <begin position="701"/>
        <end position="728"/>
    </location>
</feature>
<dbReference type="Proteomes" id="UP000507245">
    <property type="component" value="Unassembled WGS sequence"/>
</dbReference>
<dbReference type="SUPFAM" id="SSF56112">
    <property type="entry name" value="Protein kinase-like (PK-like)"/>
    <property type="match status" value="1"/>
</dbReference>
<organism evidence="10 11">
    <name type="scientific">Prunus armeniaca</name>
    <name type="common">Apricot</name>
    <name type="synonym">Armeniaca vulgaris</name>
    <dbReference type="NCBI Taxonomy" id="36596"/>
    <lineage>
        <taxon>Eukaryota</taxon>
        <taxon>Viridiplantae</taxon>
        <taxon>Streptophyta</taxon>
        <taxon>Embryophyta</taxon>
        <taxon>Tracheophyta</taxon>
        <taxon>Spermatophyta</taxon>
        <taxon>Magnoliopsida</taxon>
        <taxon>eudicotyledons</taxon>
        <taxon>Gunneridae</taxon>
        <taxon>Pentapetalae</taxon>
        <taxon>rosids</taxon>
        <taxon>fabids</taxon>
        <taxon>Rosales</taxon>
        <taxon>Rosaceae</taxon>
        <taxon>Amygdaloideae</taxon>
        <taxon>Amygdaleae</taxon>
        <taxon>Prunus</taxon>
    </lineage>
</organism>
<keyword evidence="11" id="KW-1185">Reference proteome</keyword>
<accession>A0A6J5XT19</accession>
<dbReference type="InterPro" id="IPR011009">
    <property type="entry name" value="Kinase-like_dom_sf"/>
</dbReference>
<evidence type="ECO:0000256" key="2">
    <source>
        <dbReference type="ARBA" id="ARBA00003861"/>
    </source>
</evidence>
<evidence type="ECO:0000256" key="4">
    <source>
        <dbReference type="ARBA" id="ARBA00012483"/>
    </source>
</evidence>
<feature type="domain" description="U-box" evidence="9">
    <location>
        <begin position="736"/>
        <end position="783"/>
    </location>
</feature>
<dbReference type="InterPro" id="IPR003613">
    <property type="entry name" value="Ubox_domain"/>
</dbReference>
<dbReference type="OrthoDB" id="10064100at2759"/>
<proteinExistence type="predicted"/>
<evidence type="ECO:0000259" key="9">
    <source>
        <dbReference type="PROSITE" id="PS51698"/>
    </source>
</evidence>
<gene>
    <name evidence="10" type="ORF">ORAREDHAP_LOCUS38702</name>
</gene>
<evidence type="ECO:0000313" key="11">
    <source>
        <dbReference type="Proteomes" id="UP000507245"/>
    </source>
</evidence>
<feature type="coiled-coil region" evidence="7">
    <location>
        <begin position="285"/>
        <end position="368"/>
    </location>
</feature>
<dbReference type="SUPFAM" id="SSF57850">
    <property type="entry name" value="RING/U-box"/>
    <property type="match status" value="1"/>
</dbReference>
<dbReference type="CDD" id="cd16655">
    <property type="entry name" value="RING-Ubox_WDSUB1-like"/>
    <property type="match status" value="1"/>
</dbReference>
<keyword evidence="7" id="KW-0175">Coiled coil</keyword>
<dbReference type="Pfam" id="PF07714">
    <property type="entry name" value="PK_Tyr_Ser-Thr"/>
    <property type="match status" value="1"/>
</dbReference>
<comment type="function">
    <text evidence="2">Functions as an E3 ubiquitin ligase.</text>
</comment>
<evidence type="ECO:0000256" key="6">
    <source>
        <dbReference type="ARBA" id="ARBA00022786"/>
    </source>
</evidence>
<dbReference type="Pfam" id="PF04564">
    <property type="entry name" value="U-box"/>
    <property type="match status" value="1"/>
</dbReference>
<sequence>MDTQAEKVYVALGNDIQDGFKTLQWTLKKWNSKPISIVILHVTYNISKDFVYTPFGKLPASSMNDEKLEVLMKYEQEKIDKLLSKYISFCGQVKAELLKVEKCEQPIHKVITDLIFTHKITKLVMGFTFLKTSSWRIKSAVSGSFYVHHHKPDFCEFFVICGGRLVFLRGENNKGIMEDDQGVMVAKVREKGSFKGWLAKIFNENSADSLDTVSHPSLRFSANPNSSNSQNQWESCVQEIENYFQHLLSLKLDEEEDLGQGNDRVQISPMELARPEHEDSNMIAAEDLESRKKMLREAQETTKLKRKEVKANAERSTKAEWTISLCNRRAEELEAKIKEEVTKREELKKALDSEKEQLHEVIMDTEESKSRLNSLMELQYELSTKLHNSSLAKSNRETQLEKAVSTRAEMVREIEELRQQREVLHRRIEFCKEKDAIGMVARLSDMSCGFKDYTAEEIRLATNDFSEHLRIKPGGDWTSMYRGRINHATVAIKMLNSANDISKQDFQAKVTVLSHIRHPNLITMLGFCTELRCIVFEYMHNGSLRDVFLRDILFSSHISSKTRKRTLGWHDRVRIASEICSGLGFLHTAKPRPIVHGRLSLSNILLDRNLVTKISGFGLSLSHDEQSVRSDIRALGVLMMHLLTGRNWAGLGQAMNMDQAAVVRDLDEMAGQWPLDLAEKLAGLALRCLTSNRGPSRDLKLTTVMEELNELKKRADDLVASERAMNRDVKAKDTSDVPSFFLCPIFQEVMKNPHAAADGFSYELDAIEEWLRMGHDTSPMTNLGSSTHFLPLIILFVPSSRNGIIRDYFHLHNTHLHTRTYIVNSY</sequence>
<protein>
    <recommendedName>
        <fullName evidence="4">RING-type E3 ubiquitin transferase</fullName>
        <ecNumber evidence="4">2.3.2.27</ecNumber>
    </recommendedName>
</protein>
<feature type="domain" description="Protein kinase" evidence="8">
    <location>
        <begin position="466"/>
        <end position="741"/>
    </location>
</feature>
<evidence type="ECO:0000259" key="8">
    <source>
        <dbReference type="PROSITE" id="PS50011"/>
    </source>
</evidence>
<dbReference type="PANTHER" id="PTHR45647">
    <property type="entry name" value="OS02G0152300 PROTEIN"/>
    <property type="match status" value="1"/>
</dbReference>
<dbReference type="InterPro" id="IPR000719">
    <property type="entry name" value="Prot_kinase_dom"/>
</dbReference>
<dbReference type="Gene3D" id="3.30.200.20">
    <property type="entry name" value="Phosphorylase Kinase, domain 1"/>
    <property type="match status" value="1"/>
</dbReference>
<feature type="coiled-coil region" evidence="7">
    <location>
        <begin position="400"/>
        <end position="434"/>
    </location>
</feature>
<name>A0A6J5XT19_PRUAR</name>
<keyword evidence="5" id="KW-0808">Transferase</keyword>
<dbReference type="GO" id="GO:0005524">
    <property type="term" value="F:ATP binding"/>
    <property type="evidence" value="ECO:0007669"/>
    <property type="project" value="InterPro"/>
</dbReference>